<reference evidence="3 4" key="1">
    <citation type="submission" date="2020-04" db="EMBL/GenBank/DDBJ databases">
        <title>Mesorhizobium japonicum R7A epigenetic regulation of quorum sensing and ICE transfer.</title>
        <authorList>
            <person name="Ramsay J.P."/>
            <person name="Colombi E."/>
            <person name="Perry B.J."/>
            <person name="Staltari A."/>
        </authorList>
    </citation>
    <scope>NUCLEOTIDE SEQUENCE [LARGE SCALE GENOMIC DNA]</scope>
    <source>
        <strain evidence="3 4">R7A</strain>
    </source>
</reference>
<accession>A0ABX6MVY8</accession>
<evidence type="ECO:0000256" key="2">
    <source>
        <dbReference type="SAM" id="Phobius"/>
    </source>
</evidence>
<protein>
    <submittedName>
        <fullName evidence="3">Uncharacterized protein</fullName>
    </submittedName>
</protein>
<dbReference type="EMBL" id="CP051772">
    <property type="protein sequence ID" value="QJF03277.1"/>
    <property type="molecule type" value="Genomic_DNA"/>
</dbReference>
<evidence type="ECO:0000313" key="3">
    <source>
        <dbReference type="EMBL" id="QJF03277.1"/>
    </source>
</evidence>
<keyword evidence="2" id="KW-0472">Membrane</keyword>
<evidence type="ECO:0000256" key="1">
    <source>
        <dbReference type="SAM" id="MobiDB-lite"/>
    </source>
</evidence>
<keyword evidence="2" id="KW-0812">Transmembrane</keyword>
<feature type="transmembrane region" description="Helical" evidence="2">
    <location>
        <begin position="12"/>
        <end position="36"/>
    </location>
</feature>
<dbReference type="GeneID" id="66684550"/>
<gene>
    <name evidence="3" type="ORF">R7A2020_21280</name>
</gene>
<name>A0ABX6MVY8_9HYPH</name>
<sequence length="93" mass="10016">MEKTSLEQGAKAGLLLGGLYLVGLLHGVVAVVNAVMPNMMMMDAVMPMVLCHRGRIGARRADDRRRESECNCKPEGREEGLLHGSFPSFTGGS</sequence>
<feature type="compositionally biased region" description="Basic and acidic residues" evidence="1">
    <location>
        <begin position="61"/>
        <end position="81"/>
    </location>
</feature>
<keyword evidence="2" id="KW-1133">Transmembrane helix</keyword>
<keyword evidence="4" id="KW-1185">Reference proteome</keyword>
<evidence type="ECO:0000313" key="4">
    <source>
        <dbReference type="Proteomes" id="UP000500892"/>
    </source>
</evidence>
<proteinExistence type="predicted"/>
<dbReference type="RefSeq" id="WP_155767005.1">
    <property type="nucleotide sequence ID" value="NZ_CP033366.1"/>
</dbReference>
<dbReference type="Proteomes" id="UP000500892">
    <property type="component" value="Chromosome"/>
</dbReference>
<feature type="region of interest" description="Disordered" evidence="1">
    <location>
        <begin position="61"/>
        <end position="93"/>
    </location>
</feature>
<organism evidence="3 4">
    <name type="scientific">Mesorhizobium japonicum R7A</name>
    <dbReference type="NCBI Taxonomy" id="935547"/>
    <lineage>
        <taxon>Bacteria</taxon>
        <taxon>Pseudomonadati</taxon>
        <taxon>Pseudomonadota</taxon>
        <taxon>Alphaproteobacteria</taxon>
        <taxon>Hyphomicrobiales</taxon>
        <taxon>Phyllobacteriaceae</taxon>
        <taxon>Mesorhizobium</taxon>
    </lineage>
</organism>